<name>A0AAD9LRB1_9STRA</name>
<feature type="region of interest" description="Disordered" evidence="10">
    <location>
        <begin position="95"/>
        <end position="126"/>
    </location>
</feature>
<feature type="region of interest" description="Disordered" evidence="10">
    <location>
        <begin position="36"/>
        <end position="69"/>
    </location>
</feature>
<dbReference type="InterPro" id="IPR018851">
    <property type="entry name" value="Borealin_N"/>
</dbReference>
<dbReference type="Pfam" id="PF10444">
    <property type="entry name" value="Nbl1_Borealin_N"/>
    <property type="match status" value="1"/>
</dbReference>
<dbReference type="PANTHER" id="PTHR16040:SF7">
    <property type="entry name" value="AUSTRALIN, ISOFORM A-RELATED"/>
    <property type="match status" value="1"/>
</dbReference>
<evidence type="ECO:0000256" key="9">
    <source>
        <dbReference type="ARBA" id="ARBA00023328"/>
    </source>
</evidence>
<dbReference type="AlphaFoldDB" id="A0AAD9LRB1"/>
<keyword evidence="14" id="KW-1185">Reference proteome</keyword>
<dbReference type="InterPro" id="IPR018867">
    <property type="entry name" value="Cell_div_borealin"/>
</dbReference>
<dbReference type="Pfam" id="PF10512">
    <property type="entry name" value="Borealin"/>
    <property type="match status" value="1"/>
</dbReference>
<dbReference type="Proteomes" id="UP001259832">
    <property type="component" value="Unassembled WGS sequence"/>
</dbReference>
<keyword evidence="6" id="KW-0498">Mitosis</keyword>
<evidence type="ECO:0000313" key="14">
    <source>
        <dbReference type="Proteomes" id="UP001259832"/>
    </source>
</evidence>
<feature type="domain" description="Borealin C-terminal" evidence="12">
    <location>
        <begin position="261"/>
        <end position="301"/>
    </location>
</feature>
<dbReference type="EMBL" id="JASMQC010000002">
    <property type="protein sequence ID" value="KAK1946910.1"/>
    <property type="molecule type" value="Genomic_DNA"/>
</dbReference>
<evidence type="ECO:0000256" key="5">
    <source>
        <dbReference type="ARBA" id="ARBA00022618"/>
    </source>
</evidence>
<reference evidence="13" key="1">
    <citation type="submission" date="2023-08" db="EMBL/GenBank/DDBJ databases">
        <title>Reference Genome Resource for the Citrus Pathogen Phytophthora citrophthora.</title>
        <authorList>
            <person name="Moller H."/>
            <person name="Coetzee B."/>
            <person name="Rose L.J."/>
            <person name="Van Niekerk J.M."/>
        </authorList>
    </citation>
    <scope>NUCLEOTIDE SEQUENCE</scope>
    <source>
        <strain evidence="13">STE-U-9442</strain>
    </source>
</reference>
<keyword evidence="7" id="KW-0539">Nucleus</keyword>
<evidence type="ECO:0000259" key="11">
    <source>
        <dbReference type="Pfam" id="PF10444"/>
    </source>
</evidence>
<comment type="subcellular location">
    <subcellularLocation>
        <location evidence="2">Chromosome</location>
        <location evidence="2">Centromere</location>
    </subcellularLocation>
    <subcellularLocation>
        <location evidence="1">Nucleus</location>
    </subcellularLocation>
</comment>
<evidence type="ECO:0000256" key="4">
    <source>
        <dbReference type="ARBA" id="ARBA00022454"/>
    </source>
</evidence>
<evidence type="ECO:0000256" key="3">
    <source>
        <dbReference type="ARBA" id="ARBA00009914"/>
    </source>
</evidence>
<evidence type="ECO:0000256" key="7">
    <source>
        <dbReference type="ARBA" id="ARBA00023242"/>
    </source>
</evidence>
<keyword evidence="9" id="KW-0137">Centromere</keyword>
<organism evidence="13 14">
    <name type="scientific">Phytophthora citrophthora</name>
    <dbReference type="NCBI Taxonomy" id="4793"/>
    <lineage>
        <taxon>Eukaryota</taxon>
        <taxon>Sar</taxon>
        <taxon>Stramenopiles</taxon>
        <taxon>Oomycota</taxon>
        <taxon>Peronosporomycetes</taxon>
        <taxon>Peronosporales</taxon>
        <taxon>Peronosporaceae</taxon>
        <taxon>Phytophthora</taxon>
    </lineage>
</organism>
<evidence type="ECO:0000256" key="1">
    <source>
        <dbReference type="ARBA" id="ARBA00004123"/>
    </source>
</evidence>
<dbReference type="GO" id="GO:0051301">
    <property type="term" value="P:cell division"/>
    <property type="evidence" value="ECO:0007669"/>
    <property type="project" value="UniProtKB-KW"/>
</dbReference>
<dbReference type="Gene3D" id="6.10.250.1900">
    <property type="match status" value="1"/>
</dbReference>
<dbReference type="GO" id="GO:0000775">
    <property type="term" value="C:chromosome, centromeric region"/>
    <property type="evidence" value="ECO:0007669"/>
    <property type="project" value="UniProtKB-SubCell"/>
</dbReference>
<keyword evidence="4" id="KW-0158">Chromosome</keyword>
<gene>
    <name evidence="13" type="ORF">P3T76_000920</name>
</gene>
<evidence type="ECO:0000313" key="13">
    <source>
        <dbReference type="EMBL" id="KAK1946910.1"/>
    </source>
</evidence>
<feature type="compositionally biased region" description="Basic residues" evidence="10">
    <location>
        <begin position="36"/>
        <end position="51"/>
    </location>
</feature>
<evidence type="ECO:0000256" key="8">
    <source>
        <dbReference type="ARBA" id="ARBA00023306"/>
    </source>
</evidence>
<feature type="domain" description="Borealin N-terminal" evidence="11">
    <location>
        <begin position="130"/>
        <end position="185"/>
    </location>
</feature>
<sequence>MDTTTEIEKTCDHDLHGHVAVELLVASNALLMAPSGRRRVGRTLRRPRRRSAANSSTSTRSTASAGPLQAIGENTVVELAADEALDADARFGLPVTTLASPSPKKQSKKKKKKRPRESAAFRSEKKRKQQLEALLDELETQVQEKCDELVVEAERRAQELEMELKVQLLFLPEAVRQMPWKTFVEDFGGDLQKAIHSLSQSQTITQPSPPRTRSSMARHEIVAATPCSIADPEESEYEDEPESDDSDLDHGTRSRRLSAFTTPMAQRRTGEAPRTVLRTARKGETTYSVRGSPIVPDTVAKAKAPSGSLVATFEKGLEPTSCCLQLDSDRVLDLSRPEELSAESRGEATSKLKALQAKVAQLLSQINPGSR</sequence>
<dbReference type="PANTHER" id="PTHR16040">
    <property type="entry name" value="AUSTRALIN, ISOFORM A-RELATED"/>
    <property type="match status" value="1"/>
</dbReference>
<evidence type="ECO:0000259" key="12">
    <source>
        <dbReference type="Pfam" id="PF10512"/>
    </source>
</evidence>
<feature type="compositionally biased region" description="Low complexity" evidence="10">
    <location>
        <begin position="52"/>
        <end position="67"/>
    </location>
</feature>
<evidence type="ECO:0000256" key="10">
    <source>
        <dbReference type="SAM" id="MobiDB-lite"/>
    </source>
</evidence>
<feature type="compositionally biased region" description="Acidic residues" evidence="10">
    <location>
        <begin position="231"/>
        <end position="247"/>
    </location>
</feature>
<evidence type="ECO:0000256" key="6">
    <source>
        <dbReference type="ARBA" id="ARBA00022776"/>
    </source>
</evidence>
<comment type="caution">
    <text evidence="13">The sequence shown here is derived from an EMBL/GenBank/DDBJ whole genome shotgun (WGS) entry which is preliminary data.</text>
</comment>
<dbReference type="InterPro" id="IPR046466">
    <property type="entry name" value="Borealin_C"/>
</dbReference>
<dbReference type="GO" id="GO:0005634">
    <property type="term" value="C:nucleus"/>
    <property type="evidence" value="ECO:0007669"/>
    <property type="project" value="UniProtKB-SubCell"/>
</dbReference>
<feature type="compositionally biased region" description="Basic residues" evidence="10">
    <location>
        <begin position="105"/>
        <end position="115"/>
    </location>
</feature>
<proteinExistence type="inferred from homology"/>
<keyword evidence="5" id="KW-0132">Cell division</keyword>
<keyword evidence="8" id="KW-0131">Cell cycle</keyword>
<evidence type="ECO:0008006" key="15">
    <source>
        <dbReference type="Google" id="ProtNLM"/>
    </source>
</evidence>
<evidence type="ECO:0000256" key="2">
    <source>
        <dbReference type="ARBA" id="ARBA00004584"/>
    </source>
</evidence>
<feature type="region of interest" description="Disordered" evidence="10">
    <location>
        <begin position="225"/>
        <end position="273"/>
    </location>
</feature>
<comment type="similarity">
    <text evidence="3">Belongs to the borealin family.</text>
</comment>
<protein>
    <recommendedName>
        <fullName evidence="15">Borealin N-terminal domain-containing protein</fullName>
    </recommendedName>
</protein>
<accession>A0AAD9LRB1</accession>